<dbReference type="Gene3D" id="3.40.630.30">
    <property type="match status" value="1"/>
</dbReference>
<dbReference type="InterPro" id="IPR000182">
    <property type="entry name" value="GNAT_dom"/>
</dbReference>
<dbReference type="RefSeq" id="WP_091156779.1">
    <property type="nucleotide sequence ID" value="NZ_JBHTKX010000001.1"/>
</dbReference>
<dbReference type="InterPro" id="IPR016181">
    <property type="entry name" value="Acyl_CoA_acyltransferase"/>
</dbReference>
<organism evidence="4 5">
    <name type="scientific">Paenibacillus provencensis</name>
    <dbReference type="NCBI Taxonomy" id="441151"/>
    <lineage>
        <taxon>Bacteria</taxon>
        <taxon>Bacillati</taxon>
        <taxon>Bacillota</taxon>
        <taxon>Bacilli</taxon>
        <taxon>Bacillales</taxon>
        <taxon>Paenibacillaceae</taxon>
        <taxon>Paenibacillus</taxon>
    </lineage>
</organism>
<evidence type="ECO:0000313" key="4">
    <source>
        <dbReference type="EMBL" id="MFD1127763.1"/>
    </source>
</evidence>
<dbReference type="Proteomes" id="UP001597169">
    <property type="component" value="Unassembled WGS sequence"/>
</dbReference>
<evidence type="ECO:0000259" key="3">
    <source>
        <dbReference type="PROSITE" id="PS51186"/>
    </source>
</evidence>
<evidence type="ECO:0000256" key="2">
    <source>
        <dbReference type="ARBA" id="ARBA00023315"/>
    </source>
</evidence>
<dbReference type="PROSITE" id="PS51186">
    <property type="entry name" value="GNAT"/>
    <property type="match status" value="1"/>
</dbReference>
<keyword evidence="1 4" id="KW-0808">Transferase</keyword>
<dbReference type="Pfam" id="PF13420">
    <property type="entry name" value="Acetyltransf_4"/>
    <property type="match status" value="1"/>
</dbReference>
<reference evidence="5" key="1">
    <citation type="journal article" date="2019" name="Int. J. Syst. Evol. Microbiol.">
        <title>The Global Catalogue of Microorganisms (GCM) 10K type strain sequencing project: providing services to taxonomists for standard genome sequencing and annotation.</title>
        <authorList>
            <consortium name="The Broad Institute Genomics Platform"/>
            <consortium name="The Broad Institute Genome Sequencing Center for Infectious Disease"/>
            <person name="Wu L."/>
            <person name="Ma J."/>
        </authorList>
    </citation>
    <scope>NUCLEOTIDE SEQUENCE [LARGE SCALE GENOMIC DNA]</scope>
    <source>
        <strain evidence="5">CCUG 53519</strain>
    </source>
</reference>
<keyword evidence="5" id="KW-1185">Reference proteome</keyword>
<dbReference type="CDD" id="cd04301">
    <property type="entry name" value="NAT_SF"/>
    <property type="match status" value="1"/>
</dbReference>
<evidence type="ECO:0000256" key="1">
    <source>
        <dbReference type="ARBA" id="ARBA00022679"/>
    </source>
</evidence>
<dbReference type="InterPro" id="IPR050680">
    <property type="entry name" value="YpeA/RimI_acetyltransf"/>
</dbReference>
<dbReference type="EC" id="2.3.-.-" evidence="4"/>
<name>A0ABW3PTU5_9BACL</name>
<accession>A0ABW3PTU5</accession>
<protein>
    <submittedName>
        <fullName evidence="4">GNAT family N-acetyltransferase</fullName>
        <ecNumber evidence="4">2.3.-.-</ecNumber>
    </submittedName>
</protein>
<comment type="caution">
    <text evidence="4">The sequence shown here is derived from an EMBL/GenBank/DDBJ whole genome shotgun (WGS) entry which is preliminary data.</text>
</comment>
<dbReference type="SUPFAM" id="SSF55729">
    <property type="entry name" value="Acyl-CoA N-acyltransferases (Nat)"/>
    <property type="match status" value="1"/>
</dbReference>
<evidence type="ECO:0000313" key="5">
    <source>
        <dbReference type="Proteomes" id="UP001597169"/>
    </source>
</evidence>
<dbReference type="EMBL" id="JBHTKX010000001">
    <property type="protein sequence ID" value="MFD1127763.1"/>
    <property type="molecule type" value="Genomic_DNA"/>
</dbReference>
<dbReference type="GO" id="GO:0016746">
    <property type="term" value="F:acyltransferase activity"/>
    <property type="evidence" value="ECO:0007669"/>
    <property type="project" value="UniProtKB-KW"/>
</dbReference>
<feature type="domain" description="N-acetyltransferase" evidence="3">
    <location>
        <begin position="1"/>
        <end position="167"/>
    </location>
</feature>
<sequence>MIIRVLTENDAEAYQALRLKALQTNPEAFGSTYELELNYSVEQVAQRITSTSNKFTLGAFMENELIAIVTFLREINMKTAHKGNIYGMYVASEHRRMGLGKKLLEELIILAGKQEGLEQINLTVMSDNNSAKKLYEELGFRVFGKEKRALKYAGSYFDEDFMCLDMITIE</sequence>
<dbReference type="PANTHER" id="PTHR43420">
    <property type="entry name" value="ACETYLTRANSFERASE"/>
    <property type="match status" value="1"/>
</dbReference>
<proteinExistence type="predicted"/>
<keyword evidence="2 4" id="KW-0012">Acyltransferase</keyword>
<gene>
    <name evidence="4" type="ORF">ACFQ3J_06195</name>
</gene>